<evidence type="ECO:0000313" key="8">
    <source>
        <dbReference type="Proteomes" id="UP000011016"/>
    </source>
</evidence>
<proteinExistence type="predicted"/>
<dbReference type="Proteomes" id="UP000006078">
    <property type="component" value="Unassembled WGS sequence"/>
</dbReference>
<gene>
    <name evidence="5" type="ORF">BN46_1199</name>
    <name evidence="6" type="ORF">HMPREF9719_01833</name>
</gene>
<dbReference type="Gene3D" id="1.10.10.10">
    <property type="entry name" value="Winged helix-like DNA-binding domain superfamily/Winged helix DNA-binding domain"/>
    <property type="match status" value="1"/>
</dbReference>
<dbReference type="EMBL" id="AHAE01000085">
    <property type="protein sequence ID" value="EJZ81255.1"/>
    <property type="molecule type" value="Genomic_DNA"/>
</dbReference>
<evidence type="ECO:0000256" key="1">
    <source>
        <dbReference type="ARBA" id="ARBA00023015"/>
    </source>
</evidence>
<dbReference type="PANTHER" id="PTHR42756:SF1">
    <property type="entry name" value="TRANSCRIPTIONAL REPRESSOR OF EMRAB OPERON"/>
    <property type="match status" value="1"/>
</dbReference>
<dbReference type="InterPro" id="IPR000835">
    <property type="entry name" value="HTH_MarR-typ"/>
</dbReference>
<dbReference type="PRINTS" id="PR00598">
    <property type="entry name" value="HTHMARR"/>
</dbReference>
<dbReference type="SUPFAM" id="SSF46785">
    <property type="entry name" value="Winged helix' DNA-binding domain"/>
    <property type="match status" value="1"/>
</dbReference>
<sequence length="159" mass="17728">MLSAMTSSTAADLAARIRPALTQLYVMHARATGSSDLTSPQVCLLKQLADGGEARTSELARRQNIQMPTASNAVHQLANRGYLDRVRDSSDRRGVRVHITDEGRAALERVTSERNQYFAKMLEVLSEEDLQELEKVSHLVLRLAEKYASLLEQTPHIEL</sequence>
<dbReference type="GO" id="GO:0003700">
    <property type="term" value="F:DNA-binding transcription factor activity"/>
    <property type="evidence" value="ECO:0007669"/>
    <property type="project" value="InterPro"/>
</dbReference>
<evidence type="ECO:0000313" key="5">
    <source>
        <dbReference type="EMBL" id="CCI83924.1"/>
    </source>
</evidence>
<keyword evidence="2" id="KW-0238">DNA-binding</keyword>
<dbReference type="OrthoDB" id="3216907at2"/>
<evidence type="ECO:0000313" key="7">
    <source>
        <dbReference type="Proteomes" id="UP000006078"/>
    </source>
</evidence>
<keyword evidence="3" id="KW-0804">Transcription</keyword>
<dbReference type="InterPro" id="IPR036390">
    <property type="entry name" value="WH_DNA-bd_sf"/>
</dbReference>
<evidence type="ECO:0000256" key="3">
    <source>
        <dbReference type="ARBA" id="ARBA00023163"/>
    </source>
</evidence>
<dbReference type="HOGENOM" id="CLU_083287_15_1_11"/>
<feature type="domain" description="HTH marR-type" evidence="4">
    <location>
        <begin position="10"/>
        <end position="145"/>
    </location>
</feature>
<dbReference type="EMBL" id="CAJZ01000175">
    <property type="protein sequence ID" value="CCI83924.1"/>
    <property type="molecule type" value="Genomic_DNA"/>
</dbReference>
<accession>I7LCF9</accession>
<dbReference type="InterPro" id="IPR036388">
    <property type="entry name" value="WH-like_DNA-bd_sf"/>
</dbReference>
<protein>
    <submittedName>
        <fullName evidence="5">MarR family transcriptional regulator</fullName>
    </submittedName>
</protein>
<dbReference type="GO" id="GO:0003677">
    <property type="term" value="F:DNA binding"/>
    <property type="evidence" value="ECO:0007669"/>
    <property type="project" value="UniProtKB-KW"/>
</dbReference>
<dbReference type="SMART" id="SM00347">
    <property type="entry name" value="HTH_MARR"/>
    <property type="match status" value="1"/>
</dbReference>
<dbReference type="AlphaFoldDB" id="I7LCF9"/>
<comment type="caution">
    <text evidence="5">The sequence shown here is derived from an EMBL/GenBank/DDBJ whole genome shotgun (WGS) entry which is preliminary data.</text>
</comment>
<keyword evidence="7" id="KW-1185">Reference proteome</keyword>
<reference evidence="6 7" key="2">
    <citation type="submission" date="2012-08" db="EMBL/GenBank/DDBJ databases">
        <title>The Genome Sequence of Turicella otitidis ATCC 51513.</title>
        <authorList>
            <consortium name="The Broad Institute Genome Sequencing Platform"/>
            <person name="Earl A."/>
            <person name="Ward D."/>
            <person name="Feldgarden M."/>
            <person name="Gevers D."/>
            <person name="Huys G."/>
            <person name="Walker B."/>
            <person name="Young S.K."/>
            <person name="Zeng Q."/>
            <person name="Gargeya S."/>
            <person name="Fitzgerald M."/>
            <person name="Haas B."/>
            <person name="Abouelleil A."/>
            <person name="Alvarado L."/>
            <person name="Arachchi H.M."/>
            <person name="Berlin A.M."/>
            <person name="Chapman S.B."/>
            <person name="Goldberg J."/>
            <person name="Griggs A."/>
            <person name="Gujja S."/>
            <person name="Hansen M."/>
            <person name="Howarth C."/>
            <person name="Imamovic A."/>
            <person name="Larimer J."/>
            <person name="McCowen C."/>
            <person name="Montmayeur A."/>
            <person name="Murphy C."/>
            <person name="Neiman D."/>
            <person name="Pearson M."/>
            <person name="Priest M."/>
            <person name="Roberts A."/>
            <person name="Saif S."/>
            <person name="Shea T."/>
            <person name="Sisk P."/>
            <person name="Sykes S."/>
            <person name="Wortman J."/>
            <person name="Nusbaum C."/>
            <person name="Birren B."/>
        </authorList>
    </citation>
    <scope>NUCLEOTIDE SEQUENCE [LARGE SCALE GENOMIC DNA]</scope>
    <source>
        <strain evidence="6 7">ATCC 51513</strain>
    </source>
</reference>
<dbReference type="Proteomes" id="UP000011016">
    <property type="component" value="Unassembled WGS sequence"/>
</dbReference>
<dbReference type="InterPro" id="IPR023187">
    <property type="entry name" value="Tscrpt_reg_MarR-type_CS"/>
</dbReference>
<reference evidence="5 8" key="1">
    <citation type="journal article" date="2012" name="J. Bacteriol.">
        <title>Draft Genome Sequence of Turicella otitidis ATCC 51513, Isolated from Middle Ear Fluid from a Child with Otitis Media.</title>
        <authorList>
            <person name="Brinkrolf K."/>
            <person name="Schneider J."/>
            <person name="Knecht M."/>
            <person name="Ruckert C."/>
            <person name="Tauch A."/>
        </authorList>
    </citation>
    <scope>NUCLEOTIDE SEQUENCE [LARGE SCALE GENOMIC DNA]</scope>
    <source>
        <strain evidence="5 8">ATCC 51513</strain>
    </source>
</reference>
<dbReference type="STRING" id="29321.AAV33_02830"/>
<evidence type="ECO:0000313" key="6">
    <source>
        <dbReference type="EMBL" id="EJZ81255.1"/>
    </source>
</evidence>
<dbReference type="Pfam" id="PF01047">
    <property type="entry name" value="MarR"/>
    <property type="match status" value="1"/>
</dbReference>
<dbReference type="PROSITE" id="PS50995">
    <property type="entry name" value="HTH_MARR_2"/>
    <property type="match status" value="1"/>
</dbReference>
<dbReference type="PANTHER" id="PTHR42756">
    <property type="entry name" value="TRANSCRIPTIONAL REGULATOR, MARR"/>
    <property type="match status" value="1"/>
</dbReference>
<name>I7LCF9_9CORY</name>
<keyword evidence="1" id="KW-0805">Transcription regulation</keyword>
<evidence type="ECO:0000256" key="2">
    <source>
        <dbReference type="ARBA" id="ARBA00023125"/>
    </source>
</evidence>
<organism evidence="5 8">
    <name type="scientific">Corynebacterium otitidis ATCC 51513</name>
    <dbReference type="NCBI Taxonomy" id="883169"/>
    <lineage>
        <taxon>Bacteria</taxon>
        <taxon>Bacillati</taxon>
        <taxon>Actinomycetota</taxon>
        <taxon>Actinomycetes</taxon>
        <taxon>Mycobacteriales</taxon>
        <taxon>Corynebacteriaceae</taxon>
        <taxon>Corynebacterium</taxon>
    </lineage>
</organism>
<evidence type="ECO:0000259" key="4">
    <source>
        <dbReference type="PROSITE" id="PS50995"/>
    </source>
</evidence>
<dbReference type="PROSITE" id="PS01117">
    <property type="entry name" value="HTH_MARR_1"/>
    <property type="match status" value="1"/>
</dbReference>
<dbReference type="eggNOG" id="COG1846">
    <property type="taxonomic scope" value="Bacteria"/>
</dbReference>